<dbReference type="Proteomes" id="UP000739538">
    <property type="component" value="Unassembled WGS sequence"/>
</dbReference>
<dbReference type="EMBL" id="JAGQHS010000245">
    <property type="protein sequence ID" value="MCA9759000.1"/>
    <property type="molecule type" value="Genomic_DNA"/>
</dbReference>
<proteinExistence type="predicted"/>
<protein>
    <recommendedName>
        <fullName evidence="3">Lipoprotein</fullName>
    </recommendedName>
</protein>
<gene>
    <name evidence="1" type="ORF">KDA27_24620</name>
</gene>
<dbReference type="PROSITE" id="PS51257">
    <property type="entry name" value="PROKAR_LIPOPROTEIN"/>
    <property type="match status" value="1"/>
</dbReference>
<organism evidence="1 2">
    <name type="scientific">Eiseniibacteriota bacterium</name>
    <dbReference type="NCBI Taxonomy" id="2212470"/>
    <lineage>
        <taxon>Bacteria</taxon>
        <taxon>Candidatus Eiseniibacteriota</taxon>
    </lineage>
</organism>
<name>A0A956NKU5_UNCEI</name>
<evidence type="ECO:0000313" key="1">
    <source>
        <dbReference type="EMBL" id="MCA9759000.1"/>
    </source>
</evidence>
<reference evidence="1" key="1">
    <citation type="submission" date="2020-04" db="EMBL/GenBank/DDBJ databases">
        <authorList>
            <person name="Zhang T."/>
        </authorList>
    </citation>
    <scope>NUCLEOTIDE SEQUENCE</scope>
    <source>
        <strain evidence="1">HKST-UBA02</strain>
    </source>
</reference>
<evidence type="ECO:0000313" key="2">
    <source>
        <dbReference type="Proteomes" id="UP000739538"/>
    </source>
</evidence>
<sequence length="165" mass="18286">MASCLHRFVTVFLGLGILVASLSGCSKNVITMDRLADIHRGMSPDQVAAALEDRVPKTVLTLQEAAASVAVYDMVTGSTTVTTTTYVAGVNGGPGTVQTRTMPVETTEPYFLLYRDEALLYWGFLDEYGRDEDPEVRELRDQIAETYQEYVDEQARRRRRGQGAL</sequence>
<comment type="caution">
    <text evidence="1">The sequence shown here is derived from an EMBL/GenBank/DDBJ whole genome shotgun (WGS) entry which is preliminary data.</text>
</comment>
<evidence type="ECO:0008006" key="3">
    <source>
        <dbReference type="Google" id="ProtNLM"/>
    </source>
</evidence>
<reference evidence="1" key="2">
    <citation type="journal article" date="2021" name="Microbiome">
        <title>Successional dynamics and alternative stable states in a saline activated sludge microbial community over 9 years.</title>
        <authorList>
            <person name="Wang Y."/>
            <person name="Ye J."/>
            <person name="Ju F."/>
            <person name="Liu L."/>
            <person name="Boyd J.A."/>
            <person name="Deng Y."/>
            <person name="Parks D.H."/>
            <person name="Jiang X."/>
            <person name="Yin X."/>
            <person name="Woodcroft B.J."/>
            <person name="Tyson G.W."/>
            <person name="Hugenholtz P."/>
            <person name="Polz M.F."/>
            <person name="Zhang T."/>
        </authorList>
    </citation>
    <scope>NUCLEOTIDE SEQUENCE</scope>
    <source>
        <strain evidence="1">HKST-UBA02</strain>
    </source>
</reference>
<dbReference type="AlphaFoldDB" id="A0A956NKU5"/>
<accession>A0A956NKU5</accession>